<feature type="region of interest" description="Disordered" evidence="4">
    <location>
        <begin position="49"/>
        <end position="73"/>
    </location>
</feature>
<dbReference type="GO" id="GO:0008270">
    <property type="term" value="F:zinc ion binding"/>
    <property type="evidence" value="ECO:0007669"/>
    <property type="project" value="UniProtKB-KW"/>
</dbReference>
<dbReference type="InterPro" id="IPR013083">
    <property type="entry name" value="Znf_RING/FYVE/PHD"/>
</dbReference>
<dbReference type="PROSITE" id="PS00518">
    <property type="entry name" value="ZF_RING_1"/>
    <property type="match status" value="1"/>
</dbReference>
<dbReference type="SUPFAM" id="SSF57850">
    <property type="entry name" value="RING/U-box"/>
    <property type="match status" value="1"/>
</dbReference>
<feature type="region of interest" description="Disordered" evidence="4">
    <location>
        <begin position="152"/>
        <end position="174"/>
    </location>
</feature>
<proteinExistence type="predicted"/>
<feature type="region of interest" description="Disordered" evidence="4">
    <location>
        <begin position="249"/>
        <end position="268"/>
    </location>
</feature>
<evidence type="ECO:0000313" key="6">
    <source>
        <dbReference type="Proteomes" id="UP000230002"/>
    </source>
</evidence>
<dbReference type="Proteomes" id="UP000230002">
    <property type="component" value="Unassembled WGS sequence"/>
</dbReference>
<dbReference type="OrthoDB" id="6105938at2759"/>
<keyword evidence="2" id="KW-0863">Zinc-finger</keyword>
<evidence type="ECO:0000256" key="2">
    <source>
        <dbReference type="ARBA" id="ARBA00022771"/>
    </source>
</evidence>
<dbReference type="EMBL" id="AYKW01000067">
    <property type="protein sequence ID" value="PIL24449.1"/>
    <property type="molecule type" value="Genomic_DNA"/>
</dbReference>
<protein>
    <recommendedName>
        <fullName evidence="7">RING-type domain-containing protein</fullName>
    </recommendedName>
</protein>
<comment type="caution">
    <text evidence="5">The sequence shown here is derived from an EMBL/GenBank/DDBJ whole genome shotgun (WGS) entry which is preliminary data.</text>
</comment>
<accession>A0A2G8RSF8</accession>
<gene>
    <name evidence="5" type="ORF">GSI_14203</name>
</gene>
<evidence type="ECO:0000256" key="3">
    <source>
        <dbReference type="ARBA" id="ARBA00022833"/>
    </source>
</evidence>
<reference evidence="5 6" key="1">
    <citation type="journal article" date="2015" name="Sci. Rep.">
        <title>Chromosome-level genome map provides insights into diverse defense mechanisms in the medicinal fungus Ganoderma sinense.</title>
        <authorList>
            <person name="Zhu Y."/>
            <person name="Xu J."/>
            <person name="Sun C."/>
            <person name="Zhou S."/>
            <person name="Xu H."/>
            <person name="Nelson D.R."/>
            <person name="Qian J."/>
            <person name="Song J."/>
            <person name="Luo H."/>
            <person name="Xiang L."/>
            <person name="Li Y."/>
            <person name="Xu Z."/>
            <person name="Ji A."/>
            <person name="Wang L."/>
            <person name="Lu S."/>
            <person name="Hayward A."/>
            <person name="Sun W."/>
            <person name="Li X."/>
            <person name="Schwartz D.C."/>
            <person name="Wang Y."/>
            <person name="Chen S."/>
        </authorList>
    </citation>
    <scope>NUCLEOTIDE SEQUENCE [LARGE SCALE GENOMIC DNA]</scope>
    <source>
        <strain evidence="5 6">ZZ0214-1</strain>
    </source>
</reference>
<feature type="compositionally biased region" description="Basic and acidic residues" evidence="4">
    <location>
        <begin position="163"/>
        <end position="174"/>
    </location>
</feature>
<organism evidence="5 6">
    <name type="scientific">Ganoderma sinense ZZ0214-1</name>
    <dbReference type="NCBI Taxonomy" id="1077348"/>
    <lineage>
        <taxon>Eukaryota</taxon>
        <taxon>Fungi</taxon>
        <taxon>Dikarya</taxon>
        <taxon>Basidiomycota</taxon>
        <taxon>Agaricomycotina</taxon>
        <taxon>Agaricomycetes</taxon>
        <taxon>Polyporales</taxon>
        <taxon>Polyporaceae</taxon>
        <taxon>Ganoderma</taxon>
    </lineage>
</organism>
<dbReference type="STRING" id="1077348.A0A2G8RSF8"/>
<dbReference type="InterPro" id="IPR017907">
    <property type="entry name" value="Znf_RING_CS"/>
</dbReference>
<evidence type="ECO:0000313" key="5">
    <source>
        <dbReference type="EMBL" id="PIL24449.1"/>
    </source>
</evidence>
<keyword evidence="6" id="KW-1185">Reference proteome</keyword>
<evidence type="ECO:0000256" key="4">
    <source>
        <dbReference type="SAM" id="MobiDB-lite"/>
    </source>
</evidence>
<keyword evidence="1" id="KW-0479">Metal-binding</keyword>
<dbReference type="Gene3D" id="3.30.40.10">
    <property type="entry name" value="Zinc/RING finger domain, C3HC4 (zinc finger)"/>
    <property type="match status" value="1"/>
</dbReference>
<keyword evidence="3" id="KW-0862">Zinc</keyword>
<evidence type="ECO:0008006" key="7">
    <source>
        <dbReference type="Google" id="ProtNLM"/>
    </source>
</evidence>
<name>A0A2G8RSF8_9APHY</name>
<sequence>MTTLCGHIYCLDCATFHFSREQPSCAVCRKPQSLDQMIRLYPDWEDGNTQGCSRSTGEDESVSSSPVSVRSIERAGEEAVDSIKQALAGRQQPQDVFITCNTFVNSVTDRERRHINTKLLGEVSFQLNLLSTKIQDDADRLRRMRSTAQSARANEAHLNQEVQKQKTEVDSLKKEKGRLESRILHQEDRIALLEHQCALSTEDAGRQRVKAGKAVAELEDVRQECEEWKQAAVKAKKKYHVLKNKIEETKRAARRSRAHDASDDLIVI</sequence>
<dbReference type="AlphaFoldDB" id="A0A2G8RSF8"/>
<evidence type="ECO:0000256" key="1">
    <source>
        <dbReference type="ARBA" id="ARBA00022723"/>
    </source>
</evidence>